<dbReference type="SUPFAM" id="SSF75304">
    <property type="entry name" value="Amidase signature (AS) enzymes"/>
    <property type="match status" value="1"/>
</dbReference>
<protein>
    <submittedName>
        <fullName evidence="3">Amidase</fullName>
    </submittedName>
</protein>
<dbReference type="AlphaFoldDB" id="A0A931I184"/>
<dbReference type="Pfam" id="PF01425">
    <property type="entry name" value="Amidase"/>
    <property type="match status" value="1"/>
</dbReference>
<dbReference type="InterPro" id="IPR036928">
    <property type="entry name" value="AS_sf"/>
</dbReference>
<sequence>MNLSEYSSQDATGLADLVAKGEVTPGELLDLALEATAAVDDRLNAVVAVFEGEARRFIAEDMPAEAPFRGVPFLLKDLTSHYGGQPTGSGWPPRLGYPAPADSELTARYKRAGLVIFGKTAVPELAMDWTTRSTAHGVTDNPWKPGHTVGTSSGGTAAAVAARVVPMAHGNDGGGSIRVPASCCGVFGMKPTRGRNPAAPAGAAWQGMLTEHALTMSVRDSAALLDATAGPFKGQFYNSPEGGNFAAEVGRDPGRLRVAYSSKAPYGAPVHDDCKAALADAVALMESLGHVCEEVDIALPEDGWTTFSQFILAEYAADMRIEETVLGRKLTAADFPKMLWDMIEAGNALTAVDVAVAETRVHAVAAAVAKVFDTYDVFLSPTLAQPPLPHEAFPAMVSVDAHYAFYLSWMPMTHIFNISGSPAMSVPLHWNADGLPVGVQFAAAPAAEGLLYRLAGQLEATRPWAGRRPLVAAG</sequence>
<keyword evidence="4" id="KW-1185">Reference proteome</keyword>
<organism evidence="3 4">
    <name type="scientific">Methylobrevis albus</name>
    <dbReference type="NCBI Taxonomy" id="2793297"/>
    <lineage>
        <taxon>Bacteria</taxon>
        <taxon>Pseudomonadati</taxon>
        <taxon>Pseudomonadota</taxon>
        <taxon>Alphaproteobacteria</taxon>
        <taxon>Hyphomicrobiales</taxon>
        <taxon>Pleomorphomonadaceae</taxon>
        <taxon>Methylobrevis</taxon>
    </lineage>
</organism>
<dbReference type="Proteomes" id="UP000631694">
    <property type="component" value="Unassembled WGS sequence"/>
</dbReference>
<dbReference type="PANTHER" id="PTHR11895">
    <property type="entry name" value="TRANSAMIDASE"/>
    <property type="match status" value="1"/>
</dbReference>
<evidence type="ECO:0000259" key="2">
    <source>
        <dbReference type="Pfam" id="PF01425"/>
    </source>
</evidence>
<evidence type="ECO:0000313" key="4">
    <source>
        <dbReference type="Proteomes" id="UP000631694"/>
    </source>
</evidence>
<gene>
    <name evidence="3" type="ORF">I5731_10910</name>
</gene>
<comment type="similarity">
    <text evidence="1">Belongs to the amidase family.</text>
</comment>
<comment type="caution">
    <text evidence="3">The sequence shown here is derived from an EMBL/GenBank/DDBJ whole genome shotgun (WGS) entry which is preliminary data.</text>
</comment>
<evidence type="ECO:0000313" key="3">
    <source>
        <dbReference type="EMBL" id="MBH0238335.1"/>
    </source>
</evidence>
<dbReference type="EMBL" id="JADZLT010000050">
    <property type="protein sequence ID" value="MBH0238335.1"/>
    <property type="molecule type" value="Genomic_DNA"/>
</dbReference>
<dbReference type="Gene3D" id="3.90.1300.10">
    <property type="entry name" value="Amidase signature (AS) domain"/>
    <property type="match status" value="1"/>
</dbReference>
<proteinExistence type="inferred from homology"/>
<dbReference type="RefSeq" id="WP_197311417.1">
    <property type="nucleotide sequence ID" value="NZ_JADZLT010000050.1"/>
</dbReference>
<dbReference type="GO" id="GO:0003824">
    <property type="term" value="F:catalytic activity"/>
    <property type="evidence" value="ECO:0007669"/>
    <property type="project" value="InterPro"/>
</dbReference>
<reference evidence="3" key="1">
    <citation type="submission" date="2020-12" db="EMBL/GenBank/DDBJ databases">
        <title>Methylobrevis albus sp. nov., isolated from fresh water lack sediment.</title>
        <authorList>
            <person name="Zou Q."/>
        </authorList>
    </citation>
    <scope>NUCLEOTIDE SEQUENCE</scope>
    <source>
        <strain evidence="3">L22</strain>
    </source>
</reference>
<dbReference type="PANTHER" id="PTHR11895:SF7">
    <property type="entry name" value="GLUTAMYL-TRNA(GLN) AMIDOTRANSFERASE SUBUNIT A, MITOCHONDRIAL"/>
    <property type="match status" value="1"/>
</dbReference>
<feature type="domain" description="Amidase" evidence="2">
    <location>
        <begin position="27"/>
        <end position="451"/>
    </location>
</feature>
<dbReference type="InterPro" id="IPR000120">
    <property type="entry name" value="Amidase"/>
</dbReference>
<name>A0A931I184_9HYPH</name>
<evidence type="ECO:0000256" key="1">
    <source>
        <dbReference type="ARBA" id="ARBA00009199"/>
    </source>
</evidence>
<accession>A0A931I184</accession>
<dbReference type="InterPro" id="IPR023631">
    <property type="entry name" value="Amidase_dom"/>
</dbReference>